<organism evidence="3 4">
    <name type="scientific">Methanosarcina vacuolata Z-761</name>
    <dbReference type="NCBI Taxonomy" id="1434123"/>
    <lineage>
        <taxon>Archaea</taxon>
        <taxon>Methanobacteriati</taxon>
        <taxon>Methanobacteriota</taxon>
        <taxon>Stenosarchaea group</taxon>
        <taxon>Methanomicrobia</taxon>
        <taxon>Methanosarcinales</taxon>
        <taxon>Methanosarcinaceae</taxon>
        <taxon>Methanosarcina</taxon>
    </lineage>
</organism>
<dbReference type="GeneID" id="24810796"/>
<evidence type="ECO:0000313" key="3">
    <source>
        <dbReference type="EMBL" id="AKB44581.1"/>
    </source>
</evidence>
<dbReference type="HOGENOM" id="CLU_031444_0_0_2"/>
<keyword evidence="1" id="KW-0812">Transmembrane</keyword>
<dbReference type="InterPro" id="IPR015943">
    <property type="entry name" value="WD40/YVTN_repeat-like_dom_sf"/>
</dbReference>
<proteinExistence type="predicted"/>
<dbReference type="InterPro" id="IPR018391">
    <property type="entry name" value="PQQ_b-propeller_rpt"/>
</dbReference>
<dbReference type="InterPro" id="IPR002372">
    <property type="entry name" value="PQQ_rpt_dom"/>
</dbReference>
<dbReference type="SMART" id="SM00564">
    <property type="entry name" value="PQQ"/>
    <property type="match status" value="6"/>
</dbReference>
<feature type="transmembrane region" description="Helical" evidence="1">
    <location>
        <begin position="547"/>
        <end position="565"/>
    </location>
</feature>
<protein>
    <submittedName>
        <fullName evidence="3">Putative cell surface protein</fullName>
    </submittedName>
</protein>
<name>A0A0E3LHN5_9EURY</name>
<dbReference type="STRING" id="1434123.MSVAZ_2312"/>
<evidence type="ECO:0000259" key="2">
    <source>
        <dbReference type="Pfam" id="PF13360"/>
    </source>
</evidence>
<evidence type="ECO:0000256" key="1">
    <source>
        <dbReference type="SAM" id="Phobius"/>
    </source>
</evidence>
<reference evidence="3 4" key="1">
    <citation type="submission" date="2014-07" db="EMBL/GenBank/DDBJ databases">
        <title>Methanogenic archaea and the global carbon cycle.</title>
        <authorList>
            <person name="Henriksen J.R."/>
            <person name="Luke J."/>
            <person name="Reinhart S."/>
            <person name="Benedict M.N."/>
            <person name="Youngblut N.D."/>
            <person name="Metcalf M.E."/>
            <person name="Whitaker R.J."/>
            <person name="Metcalf W.W."/>
        </authorList>
    </citation>
    <scope>NUCLEOTIDE SEQUENCE [LARGE SCALE GENOMIC DNA]</scope>
    <source>
        <strain evidence="3 4">Z-761</strain>
    </source>
</reference>
<dbReference type="RefSeq" id="WP_084626139.1">
    <property type="nucleotide sequence ID" value="NZ_CP009520.1"/>
</dbReference>
<dbReference type="InterPro" id="IPR011047">
    <property type="entry name" value="Quinoprotein_ADH-like_sf"/>
</dbReference>
<dbReference type="Proteomes" id="UP000033096">
    <property type="component" value="Chromosome"/>
</dbReference>
<dbReference type="Pfam" id="PF13360">
    <property type="entry name" value="PQQ_2"/>
    <property type="match status" value="2"/>
</dbReference>
<keyword evidence="1" id="KW-0472">Membrane</keyword>
<feature type="transmembrane region" description="Helical" evidence="1">
    <location>
        <begin position="599"/>
        <end position="628"/>
    </location>
</feature>
<gene>
    <name evidence="3" type="ORF">MSVAZ_2312</name>
</gene>
<feature type="transmembrane region" description="Helical" evidence="1">
    <location>
        <begin position="572"/>
        <end position="593"/>
    </location>
</feature>
<accession>A0A0E3LHN5</accession>
<evidence type="ECO:0000313" key="4">
    <source>
        <dbReference type="Proteomes" id="UP000033096"/>
    </source>
</evidence>
<dbReference type="PANTHER" id="PTHR34512:SF30">
    <property type="entry name" value="OUTER MEMBRANE PROTEIN ASSEMBLY FACTOR BAMB"/>
    <property type="match status" value="1"/>
</dbReference>
<keyword evidence="4" id="KW-1185">Reference proteome</keyword>
<dbReference type="KEGG" id="mvc:MSVAZ_2312"/>
<keyword evidence="1" id="KW-1133">Transmembrane helix</keyword>
<dbReference type="EMBL" id="CP009520">
    <property type="protein sequence ID" value="AKB44581.1"/>
    <property type="molecule type" value="Genomic_DNA"/>
</dbReference>
<dbReference type="SUPFAM" id="SSF50998">
    <property type="entry name" value="Quinoprotein alcohol dehydrogenase-like"/>
    <property type="match status" value="1"/>
</dbReference>
<sequence>MKRLLFISLLLFVSILTVAASISNVSAAEVVIDTGHHHLGDDFKEELNPDDPEGLVYTANFTLNPSVDIESAELTLTVRSIVSGPTDEFSDKVYLNEIVIGSLNDYVPAETPDSVAVNITIPVHPSLFNPGNNTLKISAGSDANGSNYDDFEFYDVSFHLNETEPVTLEPPLKVAWTYKLPWKYVCEKPAVKTLVKDGVLYLGGDLEEGLIAVDAETGEPLWNKEWSASLAYKNGVLFAVHSSKVEALDAKTGRPLWSKEYSDVGWDNPLVFGDTLFVSTPYDRYVAAIDTENGTLKWKYEFNITSFETGGSNYYQMSGPLVNGNTFVSRYSAVHSIYTEPVEIDPDEPEPETDEPEVEDGLVSLDANTGKEIWRYSNLSTYSYSPFLYKDLIYIENNGTILALSVESGEEVWKTNAGEWADIIEVKNDRMLVNTGKSFLLNASTGEVLKELSYPDKEFPYPEIPVASSMITDKYVYSTGPYNIRVFNSDTGETVWASSRIKGTSVSDPTVYKDKLYLVSTEGILYAFEHGEEGLLFTRGLENSATYYFPPIAIAGMILLLALLLRNSSNKSLVLGPWLIALSGVLLLSLKAIDPYTCAWSLLGFLSILIFFFFMPLAFLVGIAFLVSGIRKKKAWGK</sequence>
<dbReference type="PANTHER" id="PTHR34512">
    <property type="entry name" value="CELL SURFACE PROTEIN"/>
    <property type="match status" value="1"/>
</dbReference>
<feature type="domain" description="Pyrrolo-quinoline quinone repeat" evidence="2">
    <location>
        <begin position="210"/>
        <end position="301"/>
    </location>
</feature>
<dbReference type="PATRIC" id="fig|1434123.4.peg.2822"/>
<dbReference type="AlphaFoldDB" id="A0A0E3LHN5"/>
<dbReference type="Gene3D" id="2.130.10.10">
    <property type="entry name" value="YVTN repeat-like/Quinoprotein amine dehydrogenase"/>
    <property type="match status" value="2"/>
</dbReference>
<feature type="domain" description="Pyrrolo-quinoline quinone repeat" evidence="2">
    <location>
        <begin position="360"/>
        <end position="529"/>
    </location>
</feature>